<proteinExistence type="predicted"/>
<sequence length="100" mass="11454">MDVEFQEHTSYFSQDISNSPFHREHPYCEGENLAHLEFSDYLTELLVDEILGLSLNQNVADLQIDIEPQRESSSALEGNETFKVFQSLPSIPAPVVYKTY</sequence>
<organism evidence="1 2">
    <name type="scientific">Prunus armeniaca</name>
    <name type="common">Apricot</name>
    <name type="synonym">Armeniaca vulgaris</name>
    <dbReference type="NCBI Taxonomy" id="36596"/>
    <lineage>
        <taxon>Eukaryota</taxon>
        <taxon>Viridiplantae</taxon>
        <taxon>Streptophyta</taxon>
        <taxon>Embryophyta</taxon>
        <taxon>Tracheophyta</taxon>
        <taxon>Spermatophyta</taxon>
        <taxon>Magnoliopsida</taxon>
        <taxon>eudicotyledons</taxon>
        <taxon>Gunneridae</taxon>
        <taxon>Pentapetalae</taxon>
        <taxon>rosids</taxon>
        <taxon>fabids</taxon>
        <taxon>Rosales</taxon>
        <taxon>Rosaceae</taxon>
        <taxon>Amygdaloideae</taxon>
        <taxon>Amygdaleae</taxon>
        <taxon>Prunus</taxon>
    </lineage>
</organism>
<accession>A0A6J5VET0</accession>
<dbReference type="EMBL" id="CAEKDK010000007">
    <property type="protein sequence ID" value="CAB4285955.1"/>
    <property type="molecule type" value="Genomic_DNA"/>
</dbReference>
<gene>
    <name evidence="1" type="ORF">CURHAP_LOCUS42203</name>
</gene>
<name>A0A6J5VET0_PRUAR</name>
<evidence type="ECO:0000313" key="1">
    <source>
        <dbReference type="EMBL" id="CAB4285955.1"/>
    </source>
</evidence>
<evidence type="ECO:0000313" key="2">
    <source>
        <dbReference type="Proteomes" id="UP000507222"/>
    </source>
</evidence>
<protein>
    <submittedName>
        <fullName evidence="1">Uncharacterized protein</fullName>
    </submittedName>
</protein>
<reference evidence="1 2" key="1">
    <citation type="submission" date="2020-05" db="EMBL/GenBank/DDBJ databases">
        <authorList>
            <person name="Campoy J."/>
            <person name="Schneeberger K."/>
            <person name="Spophaly S."/>
        </authorList>
    </citation>
    <scope>NUCLEOTIDE SEQUENCE [LARGE SCALE GENOMIC DNA]</scope>
    <source>
        <strain evidence="1">PruArmRojPasFocal</strain>
    </source>
</reference>
<dbReference type="AlphaFoldDB" id="A0A6J5VET0"/>
<dbReference type="Proteomes" id="UP000507222">
    <property type="component" value="Unassembled WGS sequence"/>
</dbReference>